<feature type="domain" description="RING-type" evidence="13">
    <location>
        <begin position="32"/>
        <end position="76"/>
    </location>
</feature>
<evidence type="ECO:0000256" key="7">
    <source>
        <dbReference type="ARBA" id="ARBA00022786"/>
    </source>
</evidence>
<evidence type="ECO:0000256" key="8">
    <source>
        <dbReference type="ARBA" id="ARBA00022833"/>
    </source>
</evidence>
<dbReference type="Proteomes" id="UP001177140">
    <property type="component" value="Unassembled WGS sequence"/>
</dbReference>
<gene>
    <name evidence="14" type="ORF">MKW94_019014</name>
</gene>
<keyword evidence="8 11" id="KW-0862">Zinc</keyword>
<evidence type="ECO:0000256" key="12">
    <source>
        <dbReference type="SAM" id="MobiDB-lite"/>
    </source>
</evidence>
<organism evidence="14 15">
    <name type="scientific">Papaver nudicaule</name>
    <name type="common">Iceland poppy</name>
    <dbReference type="NCBI Taxonomy" id="74823"/>
    <lineage>
        <taxon>Eukaryota</taxon>
        <taxon>Viridiplantae</taxon>
        <taxon>Streptophyta</taxon>
        <taxon>Embryophyta</taxon>
        <taxon>Tracheophyta</taxon>
        <taxon>Spermatophyta</taxon>
        <taxon>Magnoliopsida</taxon>
        <taxon>Ranunculales</taxon>
        <taxon>Papaveraceae</taxon>
        <taxon>Papaveroideae</taxon>
        <taxon>Papaver</taxon>
    </lineage>
</organism>
<evidence type="ECO:0000313" key="14">
    <source>
        <dbReference type="EMBL" id="MCL7023496.1"/>
    </source>
</evidence>
<name>A0AA41UXT6_PAPNU</name>
<keyword evidence="7 11" id="KW-0833">Ubl conjugation pathway</keyword>
<dbReference type="GO" id="GO:0005789">
    <property type="term" value="C:endoplasmic reticulum membrane"/>
    <property type="evidence" value="ECO:0007669"/>
    <property type="project" value="UniProtKB-SubCell"/>
</dbReference>
<evidence type="ECO:0000256" key="3">
    <source>
        <dbReference type="ARBA" id="ARBA00004906"/>
    </source>
</evidence>
<evidence type="ECO:0000256" key="6">
    <source>
        <dbReference type="ARBA" id="ARBA00022771"/>
    </source>
</evidence>
<dbReference type="EMBL" id="JAJJMA010022874">
    <property type="protein sequence ID" value="MCL7023496.1"/>
    <property type="molecule type" value="Genomic_DNA"/>
</dbReference>
<evidence type="ECO:0000256" key="5">
    <source>
        <dbReference type="ARBA" id="ARBA00022723"/>
    </source>
</evidence>
<keyword evidence="6 10" id="KW-0863">Zinc-finger</keyword>
<keyword evidence="4 11" id="KW-0808">Transferase</keyword>
<evidence type="ECO:0000256" key="1">
    <source>
        <dbReference type="ARBA" id="ARBA00000900"/>
    </source>
</evidence>
<proteinExistence type="predicted"/>
<comment type="subcellular location">
    <subcellularLocation>
        <location evidence="2">Endomembrane system</location>
    </subcellularLocation>
    <subcellularLocation>
        <location evidence="11">Endoplasmic reticulum membrane</location>
        <topology evidence="11">Single-pass type IV membrane protein</topology>
    </subcellularLocation>
</comment>
<dbReference type="InterPro" id="IPR001841">
    <property type="entry name" value="Znf_RING"/>
</dbReference>
<comment type="domain">
    <text evidence="11">The RING-type zinc finger domain is responsible for E3 ligase activity.</text>
</comment>
<evidence type="ECO:0000256" key="4">
    <source>
        <dbReference type="ARBA" id="ARBA00022679"/>
    </source>
</evidence>
<dbReference type="InterPro" id="IPR018957">
    <property type="entry name" value="Znf_C3HC4_RING-type"/>
</dbReference>
<evidence type="ECO:0000256" key="2">
    <source>
        <dbReference type="ARBA" id="ARBA00004308"/>
    </source>
</evidence>
<evidence type="ECO:0000313" key="15">
    <source>
        <dbReference type="Proteomes" id="UP001177140"/>
    </source>
</evidence>
<keyword evidence="15" id="KW-1185">Reference proteome</keyword>
<dbReference type="GO" id="GO:0006511">
    <property type="term" value="P:ubiquitin-dependent protein catabolic process"/>
    <property type="evidence" value="ECO:0007669"/>
    <property type="project" value="UniProtKB-UniRule"/>
</dbReference>
<comment type="function">
    <text evidence="11">E3 ubiquitin-protein ligase.</text>
</comment>
<accession>A0AA41UXT6</accession>
<keyword evidence="5 11" id="KW-0479">Metal-binding</keyword>
<dbReference type="InterPro" id="IPR013083">
    <property type="entry name" value="Znf_RING/FYVE/PHD"/>
</dbReference>
<keyword evidence="11" id="KW-0256">Endoplasmic reticulum</keyword>
<dbReference type="SUPFAM" id="SSF57850">
    <property type="entry name" value="RING/U-box"/>
    <property type="match status" value="1"/>
</dbReference>
<keyword evidence="9" id="KW-0472">Membrane</keyword>
<comment type="pathway">
    <text evidence="3 11">Protein modification; protein ubiquitination.</text>
</comment>
<dbReference type="Pfam" id="PF00097">
    <property type="entry name" value="zf-C3HC4"/>
    <property type="match status" value="1"/>
</dbReference>
<comment type="caution">
    <text evidence="14">The sequence shown here is derived from an EMBL/GenBank/DDBJ whole genome shotgun (WGS) entry which is preliminary data.</text>
</comment>
<dbReference type="GO" id="GO:0061630">
    <property type="term" value="F:ubiquitin protein ligase activity"/>
    <property type="evidence" value="ECO:0007669"/>
    <property type="project" value="UniProtKB-UniRule"/>
</dbReference>
<feature type="region of interest" description="Disordered" evidence="12">
    <location>
        <begin position="1"/>
        <end position="22"/>
    </location>
</feature>
<evidence type="ECO:0000256" key="9">
    <source>
        <dbReference type="ARBA" id="ARBA00023136"/>
    </source>
</evidence>
<dbReference type="SMART" id="SM00184">
    <property type="entry name" value="RING"/>
    <property type="match status" value="1"/>
</dbReference>
<comment type="catalytic activity">
    <reaction evidence="1 11">
        <text>S-ubiquitinyl-[E2 ubiquitin-conjugating enzyme]-L-cysteine + [acceptor protein]-L-lysine = [E2 ubiquitin-conjugating enzyme]-L-cysteine + N(6)-ubiquitinyl-[acceptor protein]-L-lysine.</text>
        <dbReference type="EC" id="2.3.2.27"/>
    </reaction>
</comment>
<dbReference type="InterPro" id="IPR045103">
    <property type="entry name" value="RNF5/RNF185-like"/>
</dbReference>
<evidence type="ECO:0000256" key="11">
    <source>
        <dbReference type="RuleBase" id="RU369090"/>
    </source>
</evidence>
<evidence type="ECO:0000256" key="10">
    <source>
        <dbReference type="PROSITE-ProRule" id="PRU00175"/>
    </source>
</evidence>
<dbReference type="PROSITE" id="PS50089">
    <property type="entry name" value="ZF_RING_2"/>
    <property type="match status" value="1"/>
</dbReference>
<evidence type="ECO:0000259" key="13">
    <source>
        <dbReference type="PROSITE" id="PS50089"/>
    </source>
</evidence>
<sequence>MDSESGESVSKAPKSPSDSGNDHGEGIHYFDCGICFGSPRDPVSTLCGHIFCWPCMYKWLRYLRNHSCSQECPVCKAPVQQEKLIRLKPITGIDFPSQPAGQRPETT</sequence>
<dbReference type="EC" id="2.3.2.27" evidence="11"/>
<protein>
    <recommendedName>
        <fullName evidence="11">E3 ubiquitin-protein ligase RMA</fullName>
        <ecNumber evidence="11">2.3.2.27</ecNumber>
    </recommendedName>
    <alternativeName>
        <fullName evidence="11">Protein RING membrane-anchor</fullName>
    </alternativeName>
    <alternativeName>
        <fullName evidence="11">RING-type E3 ubiquitin transferase RMA</fullName>
    </alternativeName>
</protein>
<dbReference type="PANTHER" id="PTHR12313">
    <property type="entry name" value="E3 UBIQUITIN-PROTEIN LIGASE RNF5-RELATED"/>
    <property type="match status" value="1"/>
</dbReference>
<dbReference type="GO" id="GO:0008270">
    <property type="term" value="F:zinc ion binding"/>
    <property type="evidence" value="ECO:0007669"/>
    <property type="project" value="UniProtKB-KW"/>
</dbReference>
<dbReference type="PROSITE" id="PS00518">
    <property type="entry name" value="ZF_RING_1"/>
    <property type="match status" value="1"/>
</dbReference>
<dbReference type="Gene3D" id="3.30.40.10">
    <property type="entry name" value="Zinc/RING finger domain, C3HC4 (zinc finger)"/>
    <property type="match status" value="1"/>
</dbReference>
<dbReference type="AlphaFoldDB" id="A0AA41UXT6"/>
<dbReference type="InterPro" id="IPR017907">
    <property type="entry name" value="Znf_RING_CS"/>
</dbReference>
<reference evidence="14" key="1">
    <citation type="submission" date="2022-03" db="EMBL/GenBank/DDBJ databases">
        <title>A functionally conserved STORR gene fusion in Papaver species that diverged 16.8 million years ago.</title>
        <authorList>
            <person name="Catania T."/>
        </authorList>
    </citation>
    <scope>NUCLEOTIDE SEQUENCE</scope>
    <source>
        <strain evidence="14">S-191538</strain>
    </source>
</reference>